<keyword evidence="4" id="KW-0999">Mitochondrion inner membrane</keyword>
<dbReference type="Proteomes" id="UP000887566">
    <property type="component" value="Unplaced"/>
</dbReference>
<dbReference type="WBParaSite" id="PSAMB.scaffold9555size4847.g32531.t1">
    <property type="protein sequence ID" value="PSAMB.scaffold9555size4847.g32531.t1"/>
    <property type="gene ID" value="PSAMB.scaffold9555size4847.g32531"/>
</dbReference>
<dbReference type="GO" id="GO:0016887">
    <property type="term" value="F:ATP hydrolysis activity"/>
    <property type="evidence" value="ECO:0007669"/>
    <property type="project" value="InterPro"/>
</dbReference>
<feature type="region of interest" description="Disordered" evidence="10">
    <location>
        <begin position="62"/>
        <end position="116"/>
    </location>
</feature>
<protein>
    <submittedName>
        <fullName evidence="13">AAA+ ATPase domain-containing protein</fullName>
    </submittedName>
</protein>
<reference evidence="13" key="1">
    <citation type="submission" date="2022-11" db="UniProtKB">
        <authorList>
            <consortium name="WormBaseParasite"/>
        </authorList>
    </citation>
    <scope>IDENTIFICATION</scope>
</reference>
<evidence type="ECO:0000256" key="1">
    <source>
        <dbReference type="ARBA" id="ARBA00004273"/>
    </source>
</evidence>
<dbReference type="GO" id="GO:0007005">
    <property type="term" value="P:mitochondrion organization"/>
    <property type="evidence" value="ECO:0007669"/>
    <property type="project" value="TreeGrafter"/>
</dbReference>
<evidence type="ECO:0000256" key="2">
    <source>
        <dbReference type="ARBA" id="ARBA00004436"/>
    </source>
</evidence>
<keyword evidence="12" id="KW-1185">Reference proteome</keyword>
<dbReference type="Pfam" id="PF00004">
    <property type="entry name" value="AAA"/>
    <property type="match status" value="1"/>
</dbReference>
<feature type="compositionally biased region" description="Low complexity" evidence="10">
    <location>
        <begin position="99"/>
        <end position="108"/>
    </location>
</feature>
<evidence type="ECO:0000256" key="4">
    <source>
        <dbReference type="ARBA" id="ARBA00022792"/>
    </source>
</evidence>
<dbReference type="GO" id="GO:0005743">
    <property type="term" value="C:mitochondrial inner membrane"/>
    <property type="evidence" value="ECO:0007669"/>
    <property type="project" value="UniProtKB-SubCell"/>
</dbReference>
<organism evidence="12 13">
    <name type="scientific">Plectus sambesii</name>
    <dbReference type="NCBI Taxonomy" id="2011161"/>
    <lineage>
        <taxon>Eukaryota</taxon>
        <taxon>Metazoa</taxon>
        <taxon>Ecdysozoa</taxon>
        <taxon>Nematoda</taxon>
        <taxon>Chromadorea</taxon>
        <taxon>Plectida</taxon>
        <taxon>Plectina</taxon>
        <taxon>Plectoidea</taxon>
        <taxon>Plectidae</taxon>
        <taxon>Plectus</taxon>
    </lineage>
</organism>
<dbReference type="GO" id="GO:0005524">
    <property type="term" value="F:ATP binding"/>
    <property type="evidence" value="ECO:0007669"/>
    <property type="project" value="UniProtKB-KW"/>
</dbReference>
<feature type="domain" description="AAA+ ATPase" evidence="11">
    <location>
        <begin position="299"/>
        <end position="432"/>
    </location>
</feature>
<evidence type="ECO:0000256" key="6">
    <source>
        <dbReference type="ARBA" id="ARBA00023054"/>
    </source>
</evidence>
<accession>A0A914XRN9</accession>
<dbReference type="SMART" id="SM00382">
    <property type="entry name" value="AAA"/>
    <property type="match status" value="1"/>
</dbReference>
<comment type="subcellular location">
    <subcellularLocation>
        <location evidence="1">Mitochondrion inner membrane</location>
    </subcellularLocation>
    <subcellularLocation>
        <location evidence="2">Mitochondrion matrix</location>
        <location evidence="2">Mitochondrion nucleoid</location>
    </subcellularLocation>
</comment>
<evidence type="ECO:0000256" key="7">
    <source>
        <dbReference type="ARBA" id="ARBA00023128"/>
    </source>
</evidence>
<dbReference type="SUPFAM" id="SSF52540">
    <property type="entry name" value="P-loop containing nucleoside triphosphate hydrolases"/>
    <property type="match status" value="1"/>
</dbReference>
<dbReference type="GO" id="GO:0008270">
    <property type="term" value="F:zinc ion binding"/>
    <property type="evidence" value="ECO:0007669"/>
    <property type="project" value="TreeGrafter"/>
</dbReference>
<evidence type="ECO:0000313" key="13">
    <source>
        <dbReference type="WBParaSite" id="PSAMB.scaffold9555size4847.g32531.t1"/>
    </source>
</evidence>
<dbReference type="Gene3D" id="3.40.50.300">
    <property type="entry name" value="P-loop containing nucleotide triphosphate hydrolases"/>
    <property type="match status" value="1"/>
</dbReference>
<proteinExistence type="predicted"/>
<dbReference type="Pfam" id="PF12037">
    <property type="entry name" value="ATAD3_N"/>
    <property type="match status" value="1"/>
</dbReference>
<evidence type="ECO:0000313" key="12">
    <source>
        <dbReference type="Proteomes" id="UP000887566"/>
    </source>
</evidence>
<dbReference type="InterPro" id="IPR021911">
    <property type="entry name" value="ATAD3_N"/>
</dbReference>
<keyword evidence="5" id="KW-0067">ATP-binding</keyword>
<evidence type="ECO:0000256" key="8">
    <source>
        <dbReference type="ARBA" id="ARBA00023136"/>
    </source>
</evidence>
<keyword evidence="9" id="KW-1135">Mitochondrion nucleoid</keyword>
<dbReference type="InterPro" id="IPR003593">
    <property type="entry name" value="AAA+_ATPase"/>
</dbReference>
<evidence type="ECO:0000256" key="5">
    <source>
        <dbReference type="ARBA" id="ARBA00022840"/>
    </source>
</evidence>
<dbReference type="PANTHER" id="PTHR23075">
    <property type="entry name" value="PUTATIVE ATP-ASE"/>
    <property type="match status" value="1"/>
</dbReference>
<feature type="compositionally biased region" description="Basic and acidic residues" evidence="10">
    <location>
        <begin position="62"/>
        <end position="98"/>
    </location>
</feature>
<dbReference type="InterPro" id="IPR003959">
    <property type="entry name" value="ATPase_AAA_core"/>
</dbReference>
<dbReference type="GO" id="GO:0042645">
    <property type="term" value="C:mitochondrial nucleoid"/>
    <property type="evidence" value="ECO:0007669"/>
    <property type="project" value="UniProtKB-SubCell"/>
</dbReference>
<keyword evidence="8" id="KW-0472">Membrane</keyword>
<evidence type="ECO:0000256" key="10">
    <source>
        <dbReference type="SAM" id="MobiDB-lite"/>
    </source>
</evidence>
<keyword evidence="7" id="KW-0496">Mitochondrion</keyword>
<keyword evidence="3" id="KW-0547">Nucleotide-binding</keyword>
<evidence type="ECO:0000256" key="9">
    <source>
        <dbReference type="ARBA" id="ARBA00023271"/>
    </source>
</evidence>
<dbReference type="InterPro" id="IPR027417">
    <property type="entry name" value="P-loop_NTPase"/>
</dbReference>
<dbReference type="FunFam" id="3.40.50.300:FF:000470">
    <property type="entry name" value="ATPase family, AAA domain containing 3A"/>
    <property type="match status" value="1"/>
</dbReference>
<evidence type="ECO:0000259" key="11">
    <source>
        <dbReference type="SMART" id="SM00382"/>
    </source>
</evidence>
<sequence length="574" mass="64663">MAYSFDSAALERAARAAKDLEKSGNAKEALELSKMQETTKQKEFEVKAKEFEAQIEAMKVEQRRVGEEERRKTLGEESKQAKYRADYQDQLARKRQQDELAMQQQMQEENLKKQEESVRKQEAMRKATVEHELALKHKYDLERVEAETLARAKADRDNRDVHMEQLRAREQERRSTLIEAIKTGGSVIGAGAQAFISDWNKILAAAGGLSVLAVGVYTAKRGTGVAARFVEARLGKPSLVRDTSRITPIETFKHPIKTAKQVFSKSADPLEGVVLNPALEARVRDIALTTKNTKRNRGLFRNVLFYGPPGTGKTMFAKSLARHSGLDYAIMTGGDIAPMGRDGVSAMHKVFDWAQSSRRGLLLFVDEADAFLRKRSTENISEDMRATLNAFLYRTGEQSNRFMLVVASNQPEQFDWAVNDRLDEMVEFGLPGLEERERILLQYFRKYIAEPATSGARWQRLKLADFDWVGKCSDVAKQTEGLSGRELSKLVISWQAAAYASEDGVLRASMIDERVADVIKQHDQKMSWLEAEQLLIRSRNADVSIKGKASMRVLPTDNVGKTKINPQGKKETPV</sequence>
<keyword evidence="6" id="KW-0175">Coiled coil</keyword>
<dbReference type="CDD" id="cd19512">
    <property type="entry name" value="RecA-like_ATAD3-like"/>
    <property type="match status" value="1"/>
</dbReference>
<evidence type="ECO:0000256" key="3">
    <source>
        <dbReference type="ARBA" id="ARBA00022741"/>
    </source>
</evidence>
<name>A0A914XRN9_9BILA</name>
<dbReference type="PANTHER" id="PTHR23075:SF0">
    <property type="entry name" value="ATPASE FAMILY AAA DOMAIN-CONTAINING PROTEIN 3"/>
    <property type="match status" value="1"/>
</dbReference>
<dbReference type="AlphaFoldDB" id="A0A914XRN9"/>